<dbReference type="KEGG" id="scac:106086796"/>
<dbReference type="EnsemblMetazoa" id="SCAU002671-RB">
    <property type="protein sequence ID" value="SCAU002671-PB"/>
    <property type="gene ID" value="SCAU002671"/>
</dbReference>
<keyword evidence="2" id="KW-0472">Membrane</keyword>
<organism evidence="4 5">
    <name type="scientific">Stomoxys calcitrans</name>
    <name type="common">Stable fly</name>
    <name type="synonym">Conops calcitrans</name>
    <dbReference type="NCBI Taxonomy" id="35570"/>
    <lineage>
        <taxon>Eukaryota</taxon>
        <taxon>Metazoa</taxon>
        <taxon>Ecdysozoa</taxon>
        <taxon>Arthropoda</taxon>
        <taxon>Hexapoda</taxon>
        <taxon>Insecta</taxon>
        <taxon>Pterygota</taxon>
        <taxon>Neoptera</taxon>
        <taxon>Endopterygota</taxon>
        <taxon>Diptera</taxon>
        <taxon>Brachycera</taxon>
        <taxon>Muscomorpha</taxon>
        <taxon>Muscoidea</taxon>
        <taxon>Muscidae</taxon>
        <taxon>Stomoxys</taxon>
    </lineage>
</organism>
<evidence type="ECO:0000313" key="5">
    <source>
        <dbReference type="Proteomes" id="UP000095300"/>
    </source>
</evidence>
<protein>
    <submittedName>
        <fullName evidence="4">Uncharacterized protein</fullName>
    </submittedName>
</protein>
<dbReference type="VEuPathDB" id="VectorBase:SCAU002671"/>
<accession>A0A1I8NWM6</accession>
<proteinExistence type="predicted"/>
<dbReference type="AlphaFoldDB" id="A0A1I8NWM6"/>
<evidence type="ECO:0000256" key="3">
    <source>
        <dbReference type="SAM" id="SignalP"/>
    </source>
</evidence>
<reference evidence="4" key="1">
    <citation type="submission" date="2020-05" db="UniProtKB">
        <authorList>
            <consortium name="EnsemblMetazoa"/>
        </authorList>
    </citation>
    <scope>IDENTIFICATION</scope>
    <source>
        <strain evidence="4">USDA</strain>
    </source>
</reference>
<keyword evidence="3" id="KW-0732">Signal</keyword>
<dbReference type="Proteomes" id="UP000095300">
    <property type="component" value="Unassembled WGS sequence"/>
</dbReference>
<feature type="transmembrane region" description="Helical" evidence="2">
    <location>
        <begin position="554"/>
        <end position="575"/>
    </location>
</feature>
<feature type="region of interest" description="Disordered" evidence="1">
    <location>
        <begin position="698"/>
        <end position="743"/>
    </location>
</feature>
<dbReference type="STRING" id="35570.A0A1I8NWM6"/>
<evidence type="ECO:0000256" key="1">
    <source>
        <dbReference type="SAM" id="MobiDB-lite"/>
    </source>
</evidence>
<evidence type="ECO:0000256" key="2">
    <source>
        <dbReference type="SAM" id="Phobius"/>
    </source>
</evidence>
<feature type="compositionally biased region" description="Polar residues" evidence="1">
    <location>
        <begin position="730"/>
        <end position="743"/>
    </location>
</feature>
<evidence type="ECO:0000313" key="4">
    <source>
        <dbReference type="EnsemblMetazoa" id="SCAU002671-PB"/>
    </source>
</evidence>
<name>A0A1I8NWM6_STOCA</name>
<dbReference type="OrthoDB" id="6614503at2759"/>
<keyword evidence="2" id="KW-0812">Transmembrane</keyword>
<gene>
    <name evidence="4" type="primary">106086796</name>
</gene>
<feature type="chain" id="PRO_5009325612" evidence="3">
    <location>
        <begin position="19"/>
        <end position="743"/>
    </location>
</feature>
<sequence length="743" mass="85226">MLKILFTLITIMILYCKAETYDWLIQTVDQDKKDCVRVTAENNGDFGKKQPDSIKILAKANENDANALGIKNNRKYFKHDMQNNTNVVAVNKRKLNKQKKIFATSSSLLTAIEDESPQNCSDYLKEKNIRNISKNRCAPNVSGIENFLGTNLFDNVPKKCFTAEDVQLLLIRRDFESLIPKQLPHILLNDQMLNILMEYFENCGQLITTMSTGSLKNLANKAFYDTIGSYLNFYVVPVAKHSYYAGIATLEAVQKVLQLHQQCRYILNTNGNGWRGPMKDVLNICSMHNIQPLKIAEYKGTLNPCKNLDMMSNHNHLDNDKMIVSLPRLERGDENDYLGNIWLPFRRKRIFDLRSPETSFVIVKFYETLSKCYGFEKVSQIFYNRKLYEWLLENIQNHLSDDIFYPGLGGVLKLQEHLRGFQKSEGQNYLKDNRAYEDNYDNYVKGKKMSRKINDEKSQEFLNVLKNSNRFKVNHQILPNGHYDNGLASFRDNLESNGEEQIKHEKAMANNKNEEMAKETSTIVQETESNFQKPTMVYNNKKEDPHFRITLRHLIIVAISVLLAIVVAIICCLKLKKRKGKKTKESRLREYAGGKKLLNNIADDDEEIELLDSQSKSVLPGNNNSKTLNRYKTYPRHTNNSASIASSSSSSLMCPSPVKCFGKKSTRPAIINTTLLDSEVEEVKDRKIPQPTKAVKINENPTKMVSLNDRRKNSASANGKTRVSKDIRKSNSNTSWETTYSTR</sequence>
<keyword evidence="5" id="KW-1185">Reference proteome</keyword>
<feature type="signal peptide" evidence="3">
    <location>
        <begin position="1"/>
        <end position="18"/>
    </location>
</feature>
<keyword evidence="2" id="KW-1133">Transmembrane helix</keyword>